<dbReference type="PRINTS" id="PR00469">
    <property type="entry name" value="PNDRDTASEII"/>
</dbReference>
<accession>A0A3N0CJW4</accession>
<dbReference type="InterPro" id="IPR036188">
    <property type="entry name" value="FAD/NAD-bd_sf"/>
</dbReference>
<gene>
    <name evidence="5" type="ORF">EFK50_08350</name>
</gene>
<evidence type="ECO:0000256" key="2">
    <source>
        <dbReference type="ARBA" id="ARBA00023002"/>
    </source>
</evidence>
<dbReference type="InterPro" id="IPR050097">
    <property type="entry name" value="Ferredoxin-NADP_redctase_2"/>
</dbReference>
<dbReference type="Pfam" id="PF07992">
    <property type="entry name" value="Pyr_redox_2"/>
    <property type="match status" value="1"/>
</dbReference>
<comment type="caution">
    <text evidence="5">The sequence shown here is derived from an EMBL/GenBank/DDBJ whole genome shotgun (WGS) entry which is preliminary data.</text>
</comment>
<reference evidence="5 6" key="1">
    <citation type="submission" date="2018-11" db="EMBL/GenBank/DDBJ databases">
        <authorList>
            <person name="Li F."/>
        </authorList>
    </citation>
    <scope>NUCLEOTIDE SEQUENCE [LARGE SCALE GENOMIC DNA]</scope>
    <source>
        <strain evidence="5 6">Gsoil 097</strain>
    </source>
</reference>
<dbReference type="PANTHER" id="PTHR48105">
    <property type="entry name" value="THIOREDOXIN REDUCTASE 1-RELATED-RELATED"/>
    <property type="match status" value="1"/>
</dbReference>
<proteinExistence type="predicted"/>
<dbReference type="PRINTS" id="PR00368">
    <property type="entry name" value="FADPNR"/>
</dbReference>
<feature type="domain" description="FAD/NAD(P)-binding" evidence="4">
    <location>
        <begin position="2"/>
        <end position="270"/>
    </location>
</feature>
<dbReference type="Proteomes" id="UP000267128">
    <property type="component" value="Unassembled WGS sequence"/>
</dbReference>
<evidence type="ECO:0000313" key="6">
    <source>
        <dbReference type="Proteomes" id="UP000267128"/>
    </source>
</evidence>
<keyword evidence="2" id="KW-0560">Oxidoreductase</keyword>
<name>A0A3N0CJW4_9ACTN</name>
<organism evidence="5 6">
    <name type="scientific">Nocardioides marmoriginsengisoli</name>
    <dbReference type="NCBI Taxonomy" id="661483"/>
    <lineage>
        <taxon>Bacteria</taxon>
        <taxon>Bacillati</taxon>
        <taxon>Actinomycetota</taxon>
        <taxon>Actinomycetes</taxon>
        <taxon>Propionibacteriales</taxon>
        <taxon>Nocardioidaceae</taxon>
        <taxon>Nocardioides</taxon>
    </lineage>
</organism>
<dbReference type="GO" id="GO:0004791">
    <property type="term" value="F:thioredoxin-disulfide reductase (NADPH) activity"/>
    <property type="evidence" value="ECO:0007669"/>
    <property type="project" value="UniProtKB-EC"/>
</dbReference>
<evidence type="ECO:0000256" key="1">
    <source>
        <dbReference type="ARBA" id="ARBA00022630"/>
    </source>
</evidence>
<dbReference type="SUPFAM" id="SSF51905">
    <property type="entry name" value="FAD/NAD(P)-binding domain"/>
    <property type="match status" value="1"/>
</dbReference>
<dbReference type="AlphaFoldDB" id="A0A3N0CJW4"/>
<evidence type="ECO:0000256" key="3">
    <source>
        <dbReference type="ARBA" id="ARBA00048132"/>
    </source>
</evidence>
<protein>
    <submittedName>
        <fullName evidence="5">NAD(P)/FAD-dependent oxidoreductase</fullName>
    </submittedName>
</protein>
<comment type="catalytic activity">
    <reaction evidence="3">
        <text>[thioredoxin]-dithiol + NADP(+) = [thioredoxin]-disulfide + NADPH + H(+)</text>
        <dbReference type="Rhea" id="RHEA:20345"/>
        <dbReference type="Rhea" id="RHEA-COMP:10698"/>
        <dbReference type="Rhea" id="RHEA-COMP:10700"/>
        <dbReference type="ChEBI" id="CHEBI:15378"/>
        <dbReference type="ChEBI" id="CHEBI:29950"/>
        <dbReference type="ChEBI" id="CHEBI:50058"/>
        <dbReference type="ChEBI" id="CHEBI:57783"/>
        <dbReference type="ChEBI" id="CHEBI:58349"/>
        <dbReference type="EC" id="1.8.1.9"/>
    </reaction>
</comment>
<dbReference type="Gene3D" id="3.50.50.60">
    <property type="entry name" value="FAD/NAD(P)-binding domain"/>
    <property type="match status" value="2"/>
</dbReference>
<evidence type="ECO:0000259" key="4">
    <source>
        <dbReference type="Pfam" id="PF07992"/>
    </source>
</evidence>
<keyword evidence="6" id="KW-1185">Reference proteome</keyword>
<dbReference type="RefSeq" id="WP_123227121.1">
    <property type="nucleotide sequence ID" value="NZ_RJSE01000006.1"/>
</dbReference>
<evidence type="ECO:0000313" key="5">
    <source>
        <dbReference type="EMBL" id="RNL63734.1"/>
    </source>
</evidence>
<dbReference type="EMBL" id="RJSE01000006">
    <property type="protein sequence ID" value="RNL63734.1"/>
    <property type="molecule type" value="Genomic_DNA"/>
</dbReference>
<keyword evidence="1" id="KW-0285">Flavoprotein</keyword>
<dbReference type="OrthoDB" id="9786503at2"/>
<dbReference type="InterPro" id="IPR023753">
    <property type="entry name" value="FAD/NAD-binding_dom"/>
</dbReference>
<sequence length="301" mass="30884">MYDVIVIGGGPAGLQAALTLGRMHRKTLVLDSQEYRNEPAAEMHNFLALDGTPPAEVRAAARRDIAAYDDVEIRQLTATAVEGSAGAFTVTTSDRVAHRAARVLLATGVRDLLPAVPGLEGLFGTVAAHCPFCHGHEYAGGTVVLQGGPHSAGVALMMAPIAGELVVVGDGHDPEPAALAALKSVGGTWRDGEIVSLRADGDRAVVTLSDGAEILADGFFVRSAFEQSAPFAADLGLELLPSGCIQVDAFGRTSLPGVYAAGDLAHTPELPMPMASVLTAASAGLVAAASMIRDDVMEALG</sequence>